<reference evidence="1 2" key="1">
    <citation type="submission" date="2024-02" db="EMBL/GenBank/DDBJ databases">
        <authorList>
            <person name="Daric V."/>
            <person name="Darras S."/>
        </authorList>
    </citation>
    <scope>NUCLEOTIDE SEQUENCE [LARGE SCALE GENOMIC DNA]</scope>
</reference>
<keyword evidence="2" id="KW-1185">Reference proteome</keyword>
<organism evidence="1 2">
    <name type="scientific">Clavelina lepadiformis</name>
    <name type="common">Light-bulb sea squirt</name>
    <name type="synonym">Ascidia lepadiformis</name>
    <dbReference type="NCBI Taxonomy" id="159417"/>
    <lineage>
        <taxon>Eukaryota</taxon>
        <taxon>Metazoa</taxon>
        <taxon>Chordata</taxon>
        <taxon>Tunicata</taxon>
        <taxon>Ascidiacea</taxon>
        <taxon>Aplousobranchia</taxon>
        <taxon>Clavelinidae</taxon>
        <taxon>Clavelina</taxon>
    </lineage>
</organism>
<protein>
    <submittedName>
        <fullName evidence="1">Uncharacterized protein</fullName>
    </submittedName>
</protein>
<dbReference type="EMBL" id="CAWYQH010000046">
    <property type="protein sequence ID" value="CAK8677819.1"/>
    <property type="molecule type" value="Genomic_DNA"/>
</dbReference>
<comment type="caution">
    <text evidence="1">The sequence shown here is derived from an EMBL/GenBank/DDBJ whole genome shotgun (WGS) entry which is preliminary data.</text>
</comment>
<accession>A0ABP0FDS8</accession>
<name>A0ABP0FDS8_CLALP</name>
<sequence length="100" mass="11565">MHGMKMITFSEQLVQARKFDEIQSTSTLTTTNHCHFTPITATEIKTCADRTLQNERRRKKQSSISCIHCDVEEERIDAIYAASQNTRKDKKDKENECILS</sequence>
<evidence type="ECO:0000313" key="1">
    <source>
        <dbReference type="EMBL" id="CAK8677819.1"/>
    </source>
</evidence>
<dbReference type="Proteomes" id="UP001642483">
    <property type="component" value="Unassembled WGS sequence"/>
</dbReference>
<evidence type="ECO:0000313" key="2">
    <source>
        <dbReference type="Proteomes" id="UP001642483"/>
    </source>
</evidence>
<proteinExistence type="predicted"/>
<gene>
    <name evidence="1" type="ORF">CVLEPA_LOCUS7812</name>
</gene>